<protein>
    <submittedName>
        <fullName evidence="2">Uncharacterized protein</fullName>
    </submittedName>
</protein>
<feature type="non-terminal residue" evidence="2">
    <location>
        <position position="1"/>
    </location>
</feature>
<dbReference type="EMBL" id="BNCO01000003">
    <property type="protein sequence ID" value="GIL46102.1"/>
    <property type="molecule type" value="Genomic_DNA"/>
</dbReference>
<evidence type="ECO:0000256" key="1">
    <source>
        <dbReference type="SAM" id="MobiDB-lite"/>
    </source>
</evidence>
<comment type="caution">
    <text evidence="2">The sequence shown here is derived from an EMBL/GenBank/DDBJ whole genome shotgun (WGS) entry which is preliminary data.</text>
</comment>
<evidence type="ECO:0000313" key="2">
    <source>
        <dbReference type="EMBL" id="GIL46102.1"/>
    </source>
</evidence>
<organism evidence="2 3">
    <name type="scientific">Volvox africanus</name>
    <dbReference type="NCBI Taxonomy" id="51714"/>
    <lineage>
        <taxon>Eukaryota</taxon>
        <taxon>Viridiplantae</taxon>
        <taxon>Chlorophyta</taxon>
        <taxon>core chlorophytes</taxon>
        <taxon>Chlorophyceae</taxon>
        <taxon>CS clade</taxon>
        <taxon>Chlamydomonadales</taxon>
        <taxon>Volvocaceae</taxon>
        <taxon>Volvox</taxon>
    </lineage>
</organism>
<name>A0A8J4EW26_9CHLO</name>
<feature type="region of interest" description="Disordered" evidence="1">
    <location>
        <begin position="85"/>
        <end position="116"/>
    </location>
</feature>
<sequence>GRGAPAVGVVQEGGDTAAGLAAVHKYPRLWTTVLFRLRGLPVPSPNSAPDVPDFLTRSPSLLPTPLSVLAHFYKPFRFLTSLPPGSIPPSPAARSPRGSNDDLRWGRETKYQAYSA</sequence>
<dbReference type="Proteomes" id="UP000747399">
    <property type="component" value="Unassembled WGS sequence"/>
</dbReference>
<keyword evidence="3" id="KW-1185">Reference proteome</keyword>
<proteinExistence type="predicted"/>
<gene>
    <name evidence="2" type="ORF">Vafri_3169</name>
</gene>
<evidence type="ECO:0000313" key="3">
    <source>
        <dbReference type="Proteomes" id="UP000747399"/>
    </source>
</evidence>
<reference evidence="2" key="1">
    <citation type="journal article" date="2021" name="Proc. Natl. Acad. Sci. U.S.A.">
        <title>Three genomes in the algal genus Volvox reveal the fate of a haploid sex-determining region after a transition to homothallism.</title>
        <authorList>
            <person name="Yamamoto K."/>
            <person name="Hamaji T."/>
            <person name="Kawai-Toyooka H."/>
            <person name="Matsuzaki R."/>
            <person name="Takahashi F."/>
            <person name="Nishimura Y."/>
            <person name="Kawachi M."/>
            <person name="Noguchi H."/>
            <person name="Minakuchi Y."/>
            <person name="Umen J.G."/>
            <person name="Toyoda A."/>
            <person name="Nozaki H."/>
        </authorList>
    </citation>
    <scope>NUCLEOTIDE SEQUENCE</scope>
    <source>
        <strain evidence="2">NIES-3780</strain>
    </source>
</reference>
<feature type="compositionally biased region" description="Basic and acidic residues" evidence="1">
    <location>
        <begin position="99"/>
        <end position="110"/>
    </location>
</feature>
<dbReference type="AlphaFoldDB" id="A0A8J4EW26"/>
<accession>A0A8J4EW26</accession>